<dbReference type="Proteomes" id="UP000789920">
    <property type="component" value="Unassembled WGS sequence"/>
</dbReference>
<evidence type="ECO:0000313" key="2">
    <source>
        <dbReference type="Proteomes" id="UP000789920"/>
    </source>
</evidence>
<accession>A0ACA9SKY4</accession>
<organism evidence="1 2">
    <name type="scientific">Racocetra persica</name>
    <dbReference type="NCBI Taxonomy" id="160502"/>
    <lineage>
        <taxon>Eukaryota</taxon>
        <taxon>Fungi</taxon>
        <taxon>Fungi incertae sedis</taxon>
        <taxon>Mucoromycota</taxon>
        <taxon>Glomeromycotina</taxon>
        <taxon>Glomeromycetes</taxon>
        <taxon>Diversisporales</taxon>
        <taxon>Gigasporaceae</taxon>
        <taxon>Racocetra</taxon>
    </lineage>
</organism>
<protein>
    <submittedName>
        <fullName evidence="1">34877_t:CDS:1</fullName>
    </submittedName>
</protein>
<evidence type="ECO:0000313" key="1">
    <source>
        <dbReference type="EMBL" id="CAG8842850.1"/>
    </source>
</evidence>
<gene>
    <name evidence="1" type="ORF">RPERSI_LOCUS32502</name>
</gene>
<feature type="non-terminal residue" evidence="1">
    <location>
        <position position="121"/>
    </location>
</feature>
<sequence>DRKRSETLYGGLIKEVKDDKERKSCIIRDLLYKVDDGVLDELDIIHIISNLFSAGTDTVSASLTRITAALANNPQVQFKAHQELDQVIGQSRLPNIFDEQNIPYIRAIVKEGQRYCGPIYL</sequence>
<keyword evidence="2" id="KW-1185">Reference proteome</keyword>
<reference evidence="1" key="1">
    <citation type="submission" date="2021-06" db="EMBL/GenBank/DDBJ databases">
        <authorList>
            <person name="Kallberg Y."/>
            <person name="Tangrot J."/>
            <person name="Rosling A."/>
        </authorList>
    </citation>
    <scope>NUCLEOTIDE SEQUENCE</scope>
    <source>
        <strain evidence="1">MA461A</strain>
    </source>
</reference>
<feature type="non-terminal residue" evidence="1">
    <location>
        <position position="1"/>
    </location>
</feature>
<proteinExistence type="predicted"/>
<name>A0ACA9SKY4_9GLOM</name>
<comment type="caution">
    <text evidence="1">The sequence shown here is derived from an EMBL/GenBank/DDBJ whole genome shotgun (WGS) entry which is preliminary data.</text>
</comment>
<dbReference type="EMBL" id="CAJVQC010135932">
    <property type="protein sequence ID" value="CAG8842850.1"/>
    <property type="molecule type" value="Genomic_DNA"/>
</dbReference>